<protein>
    <submittedName>
        <fullName evidence="4">Uncharacterized methyltransferase YdaC isoform X1</fullName>
    </submittedName>
</protein>
<keyword evidence="1" id="KW-0808">Transferase</keyword>
<comment type="similarity">
    <text evidence="2">Belongs to the class I-like SAM-binding methyltransferase superfamily. Erg6/SMT family.</text>
</comment>
<keyword evidence="5" id="KW-1185">Reference proteome</keyword>
<dbReference type="Gene3D" id="3.40.50.150">
    <property type="entry name" value="Vaccinia Virus protein VP39"/>
    <property type="match status" value="1"/>
</dbReference>
<keyword evidence="4" id="KW-0489">Methyltransferase</keyword>
<evidence type="ECO:0000313" key="5">
    <source>
        <dbReference type="Proteomes" id="UP001314229"/>
    </source>
</evidence>
<dbReference type="Pfam" id="PF13649">
    <property type="entry name" value="Methyltransf_25"/>
    <property type="match status" value="1"/>
</dbReference>
<dbReference type="GO" id="GO:0032259">
    <property type="term" value="P:methylation"/>
    <property type="evidence" value="ECO:0007669"/>
    <property type="project" value="UniProtKB-KW"/>
</dbReference>
<dbReference type="PANTHER" id="PTHR44068:SF1">
    <property type="entry name" value="HYPOTHETICAL LOC100005854"/>
    <property type="match status" value="1"/>
</dbReference>
<dbReference type="InterPro" id="IPR050447">
    <property type="entry name" value="Erg6_SMT_methyltransf"/>
</dbReference>
<evidence type="ECO:0000259" key="3">
    <source>
        <dbReference type="Pfam" id="PF13649"/>
    </source>
</evidence>
<dbReference type="Proteomes" id="UP001314229">
    <property type="component" value="Unassembled WGS sequence"/>
</dbReference>
<dbReference type="InterPro" id="IPR041698">
    <property type="entry name" value="Methyltransf_25"/>
</dbReference>
<organism evidence="4 5">
    <name type="scientific">Scomber scombrus</name>
    <name type="common">Atlantic mackerel</name>
    <name type="synonym">Scomber vernalis</name>
    <dbReference type="NCBI Taxonomy" id="13677"/>
    <lineage>
        <taxon>Eukaryota</taxon>
        <taxon>Metazoa</taxon>
        <taxon>Chordata</taxon>
        <taxon>Craniata</taxon>
        <taxon>Vertebrata</taxon>
        <taxon>Euteleostomi</taxon>
        <taxon>Actinopterygii</taxon>
        <taxon>Neopterygii</taxon>
        <taxon>Teleostei</taxon>
        <taxon>Neoteleostei</taxon>
        <taxon>Acanthomorphata</taxon>
        <taxon>Pelagiaria</taxon>
        <taxon>Scombriformes</taxon>
        <taxon>Scombridae</taxon>
        <taxon>Scomber</taxon>
    </lineage>
</organism>
<reference evidence="4 5" key="1">
    <citation type="submission" date="2024-01" db="EMBL/GenBank/DDBJ databases">
        <authorList>
            <person name="Alioto T."/>
            <person name="Alioto T."/>
            <person name="Gomez Garrido J."/>
        </authorList>
    </citation>
    <scope>NUCLEOTIDE SEQUENCE [LARGE SCALE GENOMIC DNA]</scope>
</reference>
<evidence type="ECO:0000313" key="4">
    <source>
        <dbReference type="EMBL" id="CAK6951538.1"/>
    </source>
</evidence>
<dbReference type="EMBL" id="CAWUFR010000006">
    <property type="protein sequence ID" value="CAK6951538.1"/>
    <property type="molecule type" value="Genomic_DNA"/>
</dbReference>
<evidence type="ECO:0000256" key="2">
    <source>
        <dbReference type="ARBA" id="ARBA00038188"/>
    </source>
</evidence>
<dbReference type="InterPro" id="IPR029063">
    <property type="entry name" value="SAM-dependent_MTases_sf"/>
</dbReference>
<sequence length="250" mass="28087">MTHTVQSSSSYKQEDKVYHQLQLQCHQCRTEPQTRCVYPVMWAEKVGKQLGHPTRSVAGWLVSKFLNIRNRVLEENAVQLCGIQPGDTVLELGHGPGLGLQSAAKLLTEPVGHLIGVDYSEFMHQMASEHMKELVASGKVTLHHCDVAAMPLADSTVDKVFHCNCYYFWPDLREGATEIHRVMKPGGLMVTTLRLFNVATMAAKQVMPGENWHPEAYMAALRDSGFTDVRMEDKQHKHITFQAIYATALK</sequence>
<name>A0AAV1MXR0_SCOSC</name>
<dbReference type="CDD" id="cd02440">
    <property type="entry name" value="AdoMet_MTases"/>
    <property type="match status" value="1"/>
</dbReference>
<feature type="domain" description="Methyltransferase" evidence="3">
    <location>
        <begin position="89"/>
        <end position="187"/>
    </location>
</feature>
<gene>
    <name evidence="4" type="ORF">FSCOSCO3_A001339</name>
</gene>
<dbReference type="PANTHER" id="PTHR44068">
    <property type="entry name" value="ZGC:194242"/>
    <property type="match status" value="1"/>
</dbReference>
<dbReference type="SUPFAM" id="SSF53335">
    <property type="entry name" value="S-adenosyl-L-methionine-dependent methyltransferases"/>
    <property type="match status" value="1"/>
</dbReference>
<accession>A0AAV1MXR0</accession>
<dbReference type="AlphaFoldDB" id="A0AAV1MXR0"/>
<dbReference type="GO" id="GO:0003838">
    <property type="term" value="F:sterol 24-C-methyltransferase activity"/>
    <property type="evidence" value="ECO:0007669"/>
    <property type="project" value="TreeGrafter"/>
</dbReference>
<evidence type="ECO:0000256" key="1">
    <source>
        <dbReference type="ARBA" id="ARBA00022679"/>
    </source>
</evidence>
<dbReference type="GO" id="GO:0016126">
    <property type="term" value="P:sterol biosynthetic process"/>
    <property type="evidence" value="ECO:0007669"/>
    <property type="project" value="TreeGrafter"/>
</dbReference>
<comment type="caution">
    <text evidence="4">The sequence shown here is derived from an EMBL/GenBank/DDBJ whole genome shotgun (WGS) entry which is preliminary data.</text>
</comment>
<proteinExistence type="inferred from homology"/>
<dbReference type="GO" id="GO:0005783">
    <property type="term" value="C:endoplasmic reticulum"/>
    <property type="evidence" value="ECO:0007669"/>
    <property type="project" value="TreeGrafter"/>
</dbReference>